<dbReference type="EMBL" id="VCQU01000003">
    <property type="protein sequence ID" value="NMN95552.1"/>
    <property type="molecule type" value="Genomic_DNA"/>
</dbReference>
<proteinExistence type="predicted"/>
<name>A0A848KFS4_9NOCA</name>
<protein>
    <submittedName>
        <fullName evidence="2">Uncharacterized protein</fullName>
    </submittedName>
</protein>
<dbReference type="Proteomes" id="UP000535543">
    <property type="component" value="Unassembled WGS sequence"/>
</dbReference>
<evidence type="ECO:0000313" key="3">
    <source>
        <dbReference type="Proteomes" id="UP000535543"/>
    </source>
</evidence>
<comment type="caution">
    <text evidence="2">The sequence shown here is derived from an EMBL/GenBank/DDBJ whole genome shotgun (WGS) entry which is preliminary data.</text>
</comment>
<keyword evidence="1" id="KW-1133">Transmembrane helix</keyword>
<keyword evidence="3" id="KW-1185">Reference proteome</keyword>
<feature type="transmembrane region" description="Helical" evidence="1">
    <location>
        <begin position="97"/>
        <end position="128"/>
    </location>
</feature>
<organism evidence="2 3">
    <name type="scientific">Antrihabitans stalactiti</name>
    <dbReference type="NCBI Taxonomy" id="2584121"/>
    <lineage>
        <taxon>Bacteria</taxon>
        <taxon>Bacillati</taxon>
        <taxon>Actinomycetota</taxon>
        <taxon>Actinomycetes</taxon>
        <taxon>Mycobacteriales</taxon>
        <taxon>Nocardiaceae</taxon>
        <taxon>Antrihabitans</taxon>
    </lineage>
</organism>
<dbReference type="AlphaFoldDB" id="A0A848KFS4"/>
<feature type="transmembrane region" description="Helical" evidence="1">
    <location>
        <begin position="56"/>
        <end position="77"/>
    </location>
</feature>
<evidence type="ECO:0000313" key="2">
    <source>
        <dbReference type="EMBL" id="NMN95552.1"/>
    </source>
</evidence>
<reference evidence="2 3" key="2">
    <citation type="submission" date="2020-06" db="EMBL/GenBank/DDBJ databases">
        <title>Antribacter stalactiti gen. nov., sp. nov., a new member of the family Nacardiaceae isolated from a cave.</title>
        <authorList>
            <person name="Kim I.S."/>
        </authorList>
    </citation>
    <scope>NUCLEOTIDE SEQUENCE [LARGE SCALE GENOMIC DNA]</scope>
    <source>
        <strain evidence="2 3">YC2-7</strain>
    </source>
</reference>
<sequence>MRGYAAALMMFGAASHLVLAILHFGASPVVAMLLGAMSAWCLHCALHLWKSGSARSWATAAVGGFGMIVLHVGLMTVPRPTGSSGNHHAAGPSHLDGLMTMSMAVGIVAEVVVIVGAIVVSPFGVYGLQKDSRG</sequence>
<gene>
    <name evidence="2" type="ORF">FGL95_10960</name>
</gene>
<keyword evidence="1" id="KW-0812">Transmembrane</keyword>
<reference evidence="2 3" key="1">
    <citation type="submission" date="2019-05" db="EMBL/GenBank/DDBJ databases">
        <authorList>
            <person name="Lee S.D."/>
        </authorList>
    </citation>
    <scope>NUCLEOTIDE SEQUENCE [LARGE SCALE GENOMIC DNA]</scope>
    <source>
        <strain evidence="2 3">YC2-7</strain>
    </source>
</reference>
<dbReference type="RefSeq" id="WP_169586529.1">
    <property type="nucleotide sequence ID" value="NZ_VCQU01000003.1"/>
</dbReference>
<feature type="transmembrane region" description="Helical" evidence="1">
    <location>
        <begin position="30"/>
        <end position="49"/>
    </location>
</feature>
<keyword evidence="1" id="KW-0472">Membrane</keyword>
<accession>A0A848KFS4</accession>
<evidence type="ECO:0000256" key="1">
    <source>
        <dbReference type="SAM" id="Phobius"/>
    </source>
</evidence>